<name>A0A5J4UDV0_9EUKA</name>
<evidence type="ECO:0000313" key="2">
    <source>
        <dbReference type="EMBL" id="KAA6368062.1"/>
    </source>
</evidence>
<accession>A0A5J4UDV0</accession>
<evidence type="ECO:0000256" key="1">
    <source>
        <dbReference type="SAM" id="MobiDB-lite"/>
    </source>
</evidence>
<feature type="non-terminal residue" evidence="2">
    <location>
        <position position="1"/>
    </location>
</feature>
<proteinExistence type="predicted"/>
<organism evidence="2 3">
    <name type="scientific">Streblomastix strix</name>
    <dbReference type="NCBI Taxonomy" id="222440"/>
    <lineage>
        <taxon>Eukaryota</taxon>
        <taxon>Metamonada</taxon>
        <taxon>Preaxostyla</taxon>
        <taxon>Oxymonadida</taxon>
        <taxon>Streblomastigidae</taxon>
        <taxon>Streblomastix</taxon>
    </lineage>
</organism>
<dbReference type="Proteomes" id="UP000324800">
    <property type="component" value="Unassembled WGS sequence"/>
</dbReference>
<dbReference type="EMBL" id="SNRW01017713">
    <property type="protein sequence ID" value="KAA6368062.1"/>
    <property type="molecule type" value="Genomic_DNA"/>
</dbReference>
<feature type="compositionally biased region" description="Basic and acidic residues" evidence="1">
    <location>
        <begin position="174"/>
        <end position="187"/>
    </location>
</feature>
<sequence length="406" mass="44142">DGLNAVGGGGCLVQDNELIKFQYARINCSVEINREVLSDVEGQKDIVDLDGQCGGGICDQAMAGKKGDVGDLLQDQRVVEELGNRALDEAYTWIRQLDGRLIKQIGEKWGLLNRLTGSRSSVGGAEDESVDRRLRDQVEYAVESVLQPVTGQGSSCGQRVQSSMDRLELVSASSDRKDNEDISKDGEGQGISGDCGSDVERIVMDELSESDVSEESGTRIGGADPEAGKVNGRQSTSETTTRKNGRSSNDKHSKGDDLFRSMAGFIGLEDDTLVNLIGSLGGENWRKRRVGLHLFGEYVEERGLMLEDILGKKADVVLANALTWRVAKGDIKAKEDLRKIKTPVDMALGMFASSGNVLQSPIVMAVARNLELERGGNAKYPTVWRIGRQFDYIPETGLGKGRILMR</sequence>
<dbReference type="AlphaFoldDB" id="A0A5J4UDV0"/>
<gene>
    <name evidence="2" type="ORF">EZS28_036413</name>
</gene>
<evidence type="ECO:0000313" key="3">
    <source>
        <dbReference type="Proteomes" id="UP000324800"/>
    </source>
</evidence>
<feature type="region of interest" description="Disordered" evidence="1">
    <location>
        <begin position="150"/>
        <end position="255"/>
    </location>
</feature>
<comment type="caution">
    <text evidence="2">The sequence shown here is derived from an EMBL/GenBank/DDBJ whole genome shotgun (WGS) entry which is preliminary data.</text>
</comment>
<feature type="compositionally biased region" description="Polar residues" evidence="1">
    <location>
        <begin position="150"/>
        <end position="164"/>
    </location>
</feature>
<protein>
    <submittedName>
        <fullName evidence="2">Uncharacterized protein</fullName>
    </submittedName>
</protein>
<reference evidence="2 3" key="1">
    <citation type="submission" date="2019-03" db="EMBL/GenBank/DDBJ databases">
        <title>Single cell metagenomics reveals metabolic interactions within the superorganism composed of flagellate Streblomastix strix and complex community of Bacteroidetes bacteria on its surface.</title>
        <authorList>
            <person name="Treitli S.C."/>
            <person name="Kolisko M."/>
            <person name="Husnik F."/>
            <person name="Keeling P."/>
            <person name="Hampl V."/>
        </authorList>
    </citation>
    <scope>NUCLEOTIDE SEQUENCE [LARGE SCALE GENOMIC DNA]</scope>
    <source>
        <strain evidence="2">ST1C</strain>
    </source>
</reference>